<accession>A0A6A5ZDH0</accession>
<dbReference type="EMBL" id="ML977318">
    <property type="protein sequence ID" value="KAF2117589.1"/>
    <property type="molecule type" value="Genomic_DNA"/>
</dbReference>
<dbReference type="AlphaFoldDB" id="A0A6A5ZDH0"/>
<organism evidence="2 3">
    <name type="scientific">Lophiotrema nucula</name>
    <dbReference type="NCBI Taxonomy" id="690887"/>
    <lineage>
        <taxon>Eukaryota</taxon>
        <taxon>Fungi</taxon>
        <taxon>Dikarya</taxon>
        <taxon>Ascomycota</taxon>
        <taxon>Pezizomycotina</taxon>
        <taxon>Dothideomycetes</taxon>
        <taxon>Pleosporomycetidae</taxon>
        <taxon>Pleosporales</taxon>
        <taxon>Lophiotremataceae</taxon>
        <taxon>Lophiotrema</taxon>
    </lineage>
</organism>
<protein>
    <recommendedName>
        <fullName evidence="4">Secreted protein</fullName>
    </recommendedName>
</protein>
<evidence type="ECO:0000256" key="1">
    <source>
        <dbReference type="SAM" id="SignalP"/>
    </source>
</evidence>
<reference evidence="2" key="1">
    <citation type="journal article" date="2020" name="Stud. Mycol.">
        <title>101 Dothideomycetes genomes: a test case for predicting lifestyles and emergence of pathogens.</title>
        <authorList>
            <person name="Haridas S."/>
            <person name="Albert R."/>
            <person name="Binder M."/>
            <person name="Bloem J."/>
            <person name="Labutti K."/>
            <person name="Salamov A."/>
            <person name="Andreopoulos B."/>
            <person name="Baker S."/>
            <person name="Barry K."/>
            <person name="Bills G."/>
            <person name="Bluhm B."/>
            <person name="Cannon C."/>
            <person name="Castanera R."/>
            <person name="Culley D."/>
            <person name="Daum C."/>
            <person name="Ezra D."/>
            <person name="Gonzalez J."/>
            <person name="Henrissat B."/>
            <person name="Kuo A."/>
            <person name="Liang C."/>
            <person name="Lipzen A."/>
            <person name="Lutzoni F."/>
            <person name="Magnuson J."/>
            <person name="Mondo S."/>
            <person name="Nolan M."/>
            <person name="Ohm R."/>
            <person name="Pangilinan J."/>
            <person name="Park H.-J."/>
            <person name="Ramirez L."/>
            <person name="Alfaro M."/>
            <person name="Sun H."/>
            <person name="Tritt A."/>
            <person name="Yoshinaga Y."/>
            <person name="Zwiers L.-H."/>
            <person name="Turgeon B."/>
            <person name="Goodwin S."/>
            <person name="Spatafora J."/>
            <person name="Crous P."/>
            <person name="Grigoriev I."/>
        </authorList>
    </citation>
    <scope>NUCLEOTIDE SEQUENCE</scope>
    <source>
        <strain evidence="2">CBS 627.86</strain>
    </source>
</reference>
<keyword evidence="3" id="KW-1185">Reference proteome</keyword>
<evidence type="ECO:0008006" key="4">
    <source>
        <dbReference type="Google" id="ProtNLM"/>
    </source>
</evidence>
<dbReference type="Proteomes" id="UP000799770">
    <property type="component" value="Unassembled WGS sequence"/>
</dbReference>
<evidence type="ECO:0000313" key="2">
    <source>
        <dbReference type="EMBL" id="KAF2117589.1"/>
    </source>
</evidence>
<name>A0A6A5ZDH0_9PLEO</name>
<evidence type="ECO:0000313" key="3">
    <source>
        <dbReference type="Proteomes" id="UP000799770"/>
    </source>
</evidence>
<sequence>MRTRKRVHWAVCLSSSMDGVFGLLVSRRSGKIPSFLFLSSVCQVWVRSEGEGNDYTCLCIDVLLYYFEALQHLQCNQRVRTTPLHI</sequence>
<feature type="signal peptide" evidence="1">
    <location>
        <begin position="1"/>
        <end position="22"/>
    </location>
</feature>
<keyword evidence="1" id="KW-0732">Signal</keyword>
<gene>
    <name evidence="2" type="ORF">BDV96DRAFT_398005</name>
</gene>
<proteinExistence type="predicted"/>
<feature type="chain" id="PRO_5025398798" description="Secreted protein" evidence="1">
    <location>
        <begin position="23"/>
        <end position="86"/>
    </location>
</feature>